<dbReference type="RefSeq" id="WP_135871006.1">
    <property type="nucleotide sequence ID" value="NZ_SRSC01000003.1"/>
</dbReference>
<sequence length="99" mass="10215">MGKVALLTVAVILSAGTAFAADLPSVLTAPENPQSILAPSPAKYELCKATSSEKDELGRRGCCSWHGGVCGCSDGRAVCCDGSYSPTCTCHHDDKPSQI</sequence>
<evidence type="ECO:0000256" key="1">
    <source>
        <dbReference type="SAM" id="SignalP"/>
    </source>
</evidence>
<evidence type="ECO:0000313" key="2">
    <source>
        <dbReference type="EMBL" id="TGU71423.1"/>
    </source>
</evidence>
<reference evidence="2 3" key="1">
    <citation type="submission" date="2019-04" db="EMBL/GenBank/DDBJ databases">
        <title>Geobacter oryzae sp. nov., ferric-reducing bacteria isolated from paddy soil.</title>
        <authorList>
            <person name="Xu Z."/>
            <person name="Masuda Y."/>
            <person name="Itoh H."/>
            <person name="Senoo K."/>
        </authorList>
    </citation>
    <scope>NUCLEOTIDE SEQUENCE [LARGE SCALE GENOMIC DNA]</scope>
    <source>
        <strain evidence="2 3">Red111</strain>
    </source>
</reference>
<dbReference type="EMBL" id="SRSC01000003">
    <property type="protein sequence ID" value="TGU71423.1"/>
    <property type="molecule type" value="Genomic_DNA"/>
</dbReference>
<name>A0A4S1CDX9_9BACT</name>
<feature type="signal peptide" evidence="1">
    <location>
        <begin position="1"/>
        <end position="20"/>
    </location>
</feature>
<keyword evidence="3" id="KW-1185">Reference proteome</keyword>
<accession>A0A4S1CDX9</accession>
<organism evidence="2 3">
    <name type="scientific">Geomonas terrae</name>
    <dbReference type="NCBI Taxonomy" id="2562681"/>
    <lineage>
        <taxon>Bacteria</taxon>
        <taxon>Pseudomonadati</taxon>
        <taxon>Thermodesulfobacteriota</taxon>
        <taxon>Desulfuromonadia</taxon>
        <taxon>Geobacterales</taxon>
        <taxon>Geobacteraceae</taxon>
        <taxon>Geomonas</taxon>
    </lineage>
</organism>
<dbReference type="Proteomes" id="UP000306416">
    <property type="component" value="Unassembled WGS sequence"/>
</dbReference>
<feature type="chain" id="PRO_5020771046" evidence="1">
    <location>
        <begin position="21"/>
        <end position="99"/>
    </location>
</feature>
<gene>
    <name evidence="2" type="ORF">E4633_13925</name>
</gene>
<keyword evidence="1" id="KW-0732">Signal</keyword>
<comment type="caution">
    <text evidence="2">The sequence shown here is derived from an EMBL/GenBank/DDBJ whole genome shotgun (WGS) entry which is preliminary data.</text>
</comment>
<evidence type="ECO:0000313" key="3">
    <source>
        <dbReference type="Proteomes" id="UP000306416"/>
    </source>
</evidence>
<protein>
    <submittedName>
        <fullName evidence="2">Uncharacterized protein</fullName>
    </submittedName>
</protein>
<dbReference type="AlphaFoldDB" id="A0A4S1CDX9"/>
<proteinExistence type="predicted"/>